<keyword evidence="6 7" id="KW-0472">Membrane</keyword>
<feature type="transmembrane region" description="Helical" evidence="7">
    <location>
        <begin position="71"/>
        <end position="90"/>
    </location>
</feature>
<keyword evidence="9" id="KW-0614">Plasmid</keyword>
<feature type="transmembrane region" description="Helical" evidence="7">
    <location>
        <begin position="386"/>
        <end position="409"/>
    </location>
</feature>
<feature type="transmembrane region" description="Helical" evidence="7">
    <location>
        <begin position="325"/>
        <end position="344"/>
    </location>
</feature>
<dbReference type="RefSeq" id="WP_171779297.1">
    <property type="nucleotide sequence ID" value="NZ_CP045276.1"/>
</dbReference>
<dbReference type="InterPro" id="IPR011701">
    <property type="entry name" value="MFS"/>
</dbReference>
<feature type="transmembrane region" description="Helical" evidence="7">
    <location>
        <begin position="350"/>
        <end position="374"/>
    </location>
</feature>
<dbReference type="PRINTS" id="PR01036">
    <property type="entry name" value="TCRTETB"/>
</dbReference>
<dbReference type="Proteomes" id="UP000501076">
    <property type="component" value="Plasmid pFDU301D"/>
</dbReference>
<evidence type="ECO:0000256" key="5">
    <source>
        <dbReference type="ARBA" id="ARBA00022989"/>
    </source>
</evidence>
<dbReference type="FunFam" id="1.20.1720.10:FF:000004">
    <property type="entry name" value="EmrB/QacA family drug resistance transporter"/>
    <property type="match status" value="1"/>
</dbReference>
<evidence type="ECO:0000313" key="9">
    <source>
        <dbReference type="EMBL" id="QJX81326.1"/>
    </source>
</evidence>
<geneLocation type="plasmid" evidence="10">
    <name>pfdu301d</name>
</geneLocation>
<feature type="transmembrane region" description="Helical" evidence="7">
    <location>
        <begin position="429"/>
        <end position="448"/>
    </location>
</feature>
<dbReference type="Pfam" id="PF07690">
    <property type="entry name" value="MFS_1"/>
    <property type="match status" value="1"/>
</dbReference>
<dbReference type="EMBL" id="CP045276">
    <property type="protein sequence ID" value="QJX81326.1"/>
    <property type="molecule type" value="Genomic_DNA"/>
</dbReference>
<feature type="transmembrane region" description="Helical" evidence="7">
    <location>
        <begin position="41"/>
        <end position="59"/>
    </location>
</feature>
<keyword evidence="2" id="KW-0813">Transport</keyword>
<dbReference type="InterPro" id="IPR036259">
    <property type="entry name" value="MFS_trans_sf"/>
</dbReference>
<feature type="transmembrane region" description="Helical" evidence="7">
    <location>
        <begin position="300"/>
        <end position="318"/>
    </location>
</feature>
<evidence type="ECO:0000256" key="3">
    <source>
        <dbReference type="ARBA" id="ARBA00022475"/>
    </source>
</evidence>
<keyword evidence="4 7" id="KW-0812">Transmembrane</keyword>
<reference evidence="9 10" key="1">
    <citation type="submission" date="2019-10" db="EMBL/GenBank/DDBJ databases">
        <title>Complete genome sequences for adaption low water activity.</title>
        <authorList>
            <person name="Zhao L."/>
            <person name="Zhong J."/>
        </authorList>
    </citation>
    <scope>NUCLEOTIDE SEQUENCE [LARGE SCALE GENOMIC DNA]</scope>
    <source>
        <strain evidence="9 10">FDU301</strain>
        <plasmid evidence="10">pfdu301d</plasmid>
    </source>
</reference>
<evidence type="ECO:0000256" key="2">
    <source>
        <dbReference type="ARBA" id="ARBA00022448"/>
    </source>
</evidence>
<dbReference type="Gene3D" id="1.20.1720.10">
    <property type="entry name" value="Multidrug resistance protein D"/>
    <property type="match status" value="1"/>
</dbReference>
<sequence>MKRRIILTGVLVATILAAMESTIVSTAAPSIAKDLSNLDMISWIFSIYLLASAVSAPIFGKLADIFGIKKIFIIGMILFLIGSLACGFATSMNQLIIARAVQGLGGGSVFPLCRTILGLIYIDEKERSKAQGWESAIYGIAGVLGPLAGGIIVDNLSWHYVFLITVPIGLIASILIIINFKEQIPGVKHKVDYIGATIFSIGTISLIFALLEGSKLGWTSLKIMILFIIAAISLFVFIYVERKAQEPLIPLNLFKDPGLLMINVITLFSGAILIGITTYIPTWSQTILGNSASQSGLLLTPLLVLWTSGSFIVGIIAGKLTSNKIIRIGSIILLVATFLLSTVSHNTSEILIYIYTGLLGLGMGLIVPLIIVYIQSNISNNELGSAMGLNAFINTLSQAIGVSIFGAIFSYSTVGASNEVKAIESGTHYIFIGTVILALLIFGATFLLKKKDVERQY</sequence>
<feature type="domain" description="Major facilitator superfamily (MFS) profile" evidence="8">
    <location>
        <begin position="6"/>
        <end position="451"/>
    </location>
</feature>
<evidence type="ECO:0000256" key="6">
    <source>
        <dbReference type="ARBA" id="ARBA00023136"/>
    </source>
</evidence>
<organism evidence="9 10">
    <name type="scientific">Priestia megaterium</name>
    <name type="common">Bacillus megaterium</name>
    <dbReference type="NCBI Taxonomy" id="1404"/>
    <lineage>
        <taxon>Bacteria</taxon>
        <taxon>Bacillati</taxon>
        <taxon>Bacillota</taxon>
        <taxon>Bacilli</taxon>
        <taxon>Bacillales</taxon>
        <taxon>Bacillaceae</taxon>
        <taxon>Priestia</taxon>
    </lineage>
</organism>
<protein>
    <submittedName>
        <fullName evidence="9">MFS transporter</fullName>
    </submittedName>
</protein>
<gene>
    <name evidence="9" type="ORF">FDZ14_35035</name>
</gene>
<evidence type="ECO:0000256" key="4">
    <source>
        <dbReference type="ARBA" id="ARBA00022692"/>
    </source>
</evidence>
<dbReference type="Gene3D" id="1.20.1250.20">
    <property type="entry name" value="MFS general substrate transporter like domains"/>
    <property type="match status" value="1"/>
</dbReference>
<dbReference type="SUPFAM" id="SSF103473">
    <property type="entry name" value="MFS general substrate transporter"/>
    <property type="match status" value="1"/>
</dbReference>
<dbReference type="GO" id="GO:0005886">
    <property type="term" value="C:plasma membrane"/>
    <property type="evidence" value="ECO:0007669"/>
    <property type="project" value="UniProtKB-SubCell"/>
</dbReference>
<comment type="subcellular location">
    <subcellularLocation>
        <location evidence="1">Cell membrane</location>
        <topology evidence="1">Multi-pass membrane protein</topology>
    </subcellularLocation>
</comment>
<dbReference type="InterPro" id="IPR020846">
    <property type="entry name" value="MFS_dom"/>
</dbReference>
<feature type="transmembrane region" description="Helical" evidence="7">
    <location>
        <begin position="260"/>
        <end position="280"/>
    </location>
</feature>
<feature type="transmembrane region" description="Helical" evidence="7">
    <location>
        <begin position="133"/>
        <end position="152"/>
    </location>
</feature>
<evidence type="ECO:0000313" key="10">
    <source>
        <dbReference type="Proteomes" id="UP000501076"/>
    </source>
</evidence>
<feature type="transmembrane region" description="Helical" evidence="7">
    <location>
        <begin position="191"/>
        <end position="211"/>
    </location>
</feature>
<accession>A0A6M6E767</accession>
<keyword evidence="3" id="KW-1003">Cell membrane</keyword>
<feature type="transmembrane region" description="Helical" evidence="7">
    <location>
        <begin position="158"/>
        <end position="179"/>
    </location>
</feature>
<dbReference type="PROSITE" id="PS50850">
    <property type="entry name" value="MFS"/>
    <property type="match status" value="1"/>
</dbReference>
<proteinExistence type="predicted"/>
<evidence type="ECO:0000256" key="1">
    <source>
        <dbReference type="ARBA" id="ARBA00004651"/>
    </source>
</evidence>
<keyword evidence="5 7" id="KW-1133">Transmembrane helix</keyword>
<dbReference type="GO" id="GO:0022857">
    <property type="term" value="F:transmembrane transporter activity"/>
    <property type="evidence" value="ECO:0007669"/>
    <property type="project" value="InterPro"/>
</dbReference>
<evidence type="ECO:0000256" key="7">
    <source>
        <dbReference type="SAM" id="Phobius"/>
    </source>
</evidence>
<feature type="transmembrane region" description="Helical" evidence="7">
    <location>
        <begin position="223"/>
        <end position="240"/>
    </location>
</feature>
<dbReference type="PANTHER" id="PTHR23501:SF191">
    <property type="entry name" value="VACUOLAR BASIC AMINO ACID TRANSPORTER 4"/>
    <property type="match status" value="1"/>
</dbReference>
<feature type="transmembrane region" description="Helical" evidence="7">
    <location>
        <begin position="96"/>
        <end position="121"/>
    </location>
</feature>
<evidence type="ECO:0000259" key="8">
    <source>
        <dbReference type="PROSITE" id="PS50850"/>
    </source>
</evidence>
<name>A0A6M6E767_PRIMG</name>
<dbReference type="PANTHER" id="PTHR23501">
    <property type="entry name" value="MAJOR FACILITATOR SUPERFAMILY"/>
    <property type="match status" value="1"/>
</dbReference>
<dbReference type="AlphaFoldDB" id="A0A6M6E767"/>